<evidence type="ECO:0000256" key="3">
    <source>
        <dbReference type="ARBA" id="ARBA00023082"/>
    </source>
</evidence>
<evidence type="ECO:0000256" key="2">
    <source>
        <dbReference type="ARBA" id="ARBA00023015"/>
    </source>
</evidence>
<dbReference type="Pfam" id="PF08281">
    <property type="entry name" value="Sigma70_r4_2"/>
    <property type="match status" value="1"/>
</dbReference>
<dbReference type="SUPFAM" id="SSF88659">
    <property type="entry name" value="Sigma3 and sigma4 domains of RNA polymerase sigma factors"/>
    <property type="match status" value="1"/>
</dbReference>
<keyword evidence="4" id="KW-0804">Transcription</keyword>
<reference evidence="9" key="1">
    <citation type="journal article" date="2019" name="Int. J. Syst. Evol. Microbiol.">
        <title>The Global Catalogue of Microorganisms (GCM) 10K type strain sequencing project: providing services to taxonomists for standard genome sequencing and annotation.</title>
        <authorList>
            <consortium name="The Broad Institute Genomics Platform"/>
            <consortium name="The Broad Institute Genome Sequencing Center for Infectious Disease"/>
            <person name="Wu L."/>
            <person name="Ma J."/>
        </authorList>
    </citation>
    <scope>NUCLEOTIDE SEQUENCE [LARGE SCALE GENOMIC DNA]</scope>
    <source>
        <strain evidence="9">JCM 17808</strain>
    </source>
</reference>
<evidence type="ECO:0000256" key="4">
    <source>
        <dbReference type="ARBA" id="ARBA00023163"/>
    </source>
</evidence>
<dbReference type="PANTHER" id="PTHR43133">
    <property type="entry name" value="RNA POLYMERASE ECF-TYPE SIGMA FACTO"/>
    <property type="match status" value="1"/>
</dbReference>
<keyword evidence="3" id="KW-0731">Sigma factor</keyword>
<name>A0ABP8JIP9_9MICO</name>
<dbReference type="InterPro" id="IPR036388">
    <property type="entry name" value="WH-like_DNA-bd_sf"/>
</dbReference>
<feature type="domain" description="RNA polymerase sigma-70 region 2" evidence="6">
    <location>
        <begin position="64"/>
        <end position="128"/>
    </location>
</feature>
<evidence type="ECO:0000259" key="6">
    <source>
        <dbReference type="Pfam" id="PF04542"/>
    </source>
</evidence>
<dbReference type="InterPro" id="IPR014284">
    <property type="entry name" value="RNA_pol_sigma-70_dom"/>
</dbReference>
<dbReference type="InterPro" id="IPR013249">
    <property type="entry name" value="RNA_pol_sigma70_r4_t2"/>
</dbReference>
<evidence type="ECO:0000313" key="9">
    <source>
        <dbReference type="Proteomes" id="UP001500642"/>
    </source>
</evidence>
<keyword evidence="9" id="KW-1185">Reference proteome</keyword>
<dbReference type="Pfam" id="PF04542">
    <property type="entry name" value="Sigma70_r2"/>
    <property type="match status" value="1"/>
</dbReference>
<evidence type="ECO:0000313" key="8">
    <source>
        <dbReference type="EMBL" id="GAA4391509.1"/>
    </source>
</evidence>
<accession>A0ABP8JIP9</accession>
<evidence type="ECO:0000256" key="5">
    <source>
        <dbReference type="SAM" id="MobiDB-lite"/>
    </source>
</evidence>
<dbReference type="NCBIfam" id="TIGR02937">
    <property type="entry name" value="sigma70-ECF"/>
    <property type="match status" value="1"/>
</dbReference>
<dbReference type="SUPFAM" id="SSF88946">
    <property type="entry name" value="Sigma2 domain of RNA polymerase sigma factors"/>
    <property type="match status" value="1"/>
</dbReference>
<organism evidence="8 9">
    <name type="scientific">Brevibacterium pityocampae</name>
    <dbReference type="NCBI Taxonomy" id="506594"/>
    <lineage>
        <taxon>Bacteria</taxon>
        <taxon>Bacillati</taxon>
        <taxon>Actinomycetota</taxon>
        <taxon>Actinomycetes</taxon>
        <taxon>Micrococcales</taxon>
        <taxon>Brevibacteriaceae</taxon>
        <taxon>Brevibacterium</taxon>
    </lineage>
</organism>
<dbReference type="Gene3D" id="1.10.10.10">
    <property type="entry name" value="Winged helix-like DNA-binding domain superfamily/Winged helix DNA-binding domain"/>
    <property type="match status" value="1"/>
</dbReference>
<comment type="similarity">
    <text evidence="1">Belongs to the sigma-70 factor family. ECF subfamily.</text>
</comment>
<dbReference type="InterPro" id="IPR013324">
    <property type="entry name" value="RNA_pol_sigma_r3/r4-like"/>
</dbReference>
<dbReference type="PANTHER" id="PTHR43133:SF59">
    <property type="entry name" value="ECF RNA POLYMERASE SIGMA FACTOR SIGR"/>
    <property type="match status" value="1"/>
</dbReference>
<dbReference type="InterPro" id="IPR007627">
    <property type="entry name" value="RNA_pol_sigma70_r2"/>
</dbReference>
<dbReference type="InterPro" id="IPR013325">
    <property type="entry name" value="RNA_pol_sigma_r2"/>
</dbReference>
<keyword evidence="2" id="KW-0805">Transcription regulation</keyword>
<dbReference type="InterPro" id="IPR039425">
    <property type="entry name" value="RNA_pol_sigma-70-like"/>
</dbReference>
<evidence type="ECO:0000256" key="1">
    <source>
        <dbReference type="ARBA" id="ARBA00010641"/>
    </source>
</evidence>
<dbReference type="CDD" id="cd06171">
    <property type="entry name" value="Sigma70_r4"/>
    <property type="match status" value="1"/>
</dbReference>
<dbReference type="Gene3D" id="1.10.1740.10">
    <property type="match status" value="1"/>
</dbReference>
<sequence length="242" mass="27097">MTATMLAERSVRTGAPVRTPDAGATGVSWSMMTESTSPVVDDTVDVAAETDAERSARFERDALEYVNQLYAAALRMTRNPADAEDLVQEAYTKAYAAFHQYTPGTNLKAWLYRILTNTFINNYRKKQRQPLESSGEDIEDWQIHRAASHTSSGGRSAELEALDRLPDSDVTDALSQLPEDFRMVVYYADVEGLPYKEIAEVMDTPIGTVMSRLHRGRRQLREMLAGYAAERGFGTRKEADDE</sequence>
<feature type="domain" description="RNA polymerase sigma factor 70 region 4 type 2" evidence="7">
    <location>
        <begin position="170"/>
        <end position="220"/>
    </location>
</feature>
<evidence type="ECO:0000259" key="7">
    <source>
        <dbReference type="Pfam" id="PF08281"/>
    </source>
</evidence>
<feature type="region of interest" description="Disordered" evidence="5">
    <location>
        <begin position="1"/>
        <end position="24"/>
    </location>
</feature>
<gene>
    <name evidence="8" type="primary">sigR</name>
    <name evidence="8" type="ORF">GCM10023167_18940</name>
</gene>
<dbReference type="InterPro" id="IPR014293">
    <property type="entry name" value="RNA_pol_sigma70_actinobac"/>
</dbReference>
<protein>
    <submittedName>
        <fullName evidence="8">RNA polymerase sigma factor SigR</fullName>
    </submittedName>
</protein>
<dbReference type="EMBL" id="BAABGL010000012">
    <property type="protein sequence ID" value="GAA4391509.1"/>
    <property type="molecule type" value="Genomic_DNA"/>
</dbReference>
<dbReference type="Proteomes" id="UP001500642">
    <property type="component" value="Unassembled WGS sequence"/>
</dbReference>
<proteinExistence type="inferred from homology"/>
<dbReference type="NCBIfam" id="TIGR02947">
    <property type="entry name" value="SigH_actino"/>
    <property type="match status" value="1"/>
</dbReference>
<comment type="caution">
    <text evidence="8">The sequence shown here is derived from an EMBL/GenBank/DDBJ whole genome shotgun (WGS) entry which is preliminary data.</text>
</comment>